<dbReference type="KEGG" id="rbe:RBE_0922"/>
<name>Q1RI11_RICBR</name>
<organism evidence="1 2">
    <name type="scientific">Rickettsia bellii (strain RML369-C)</name>
    <dbReference type="NCBI Taxonomy" id="336407"/>
    <lineage>
        <taxon>Bacteria</taxon>
        <taxon>Pseudomonadati</taxon>
        <taxon>Pseudomonadota</taxon>
        <taxon>Alphaproteobacteria</taxon>
        <taxon>Rickettsiales</taxon>
        <taxon>Rickettsiaceae</taxon>
        <taxon>Rickettsieae</taxon>
        <taxon>Rickettsia</taxon>
        <taxon>belli group</taxon>
    </lineage>
</organism>
<dbReference type="RefSeq" id="WP_011477584.1">
    <property type="nucleotide sequence ID" value="NC_007940.1"/>
</dbReference>
<dbReference type="Proteomes" id="UP000001951">
    <property type="component" value="Chromosome"/>
</dbReference>
<accession>Q1RI11</accession>
<evidence type="ECO:0000313" key="2">
    <source>
        <dbReference type="Proteomes" id="UP000001951"/>
    </source>
</evidence>
<protein>
    <submittedName>
        <fullName evidence="1">Uncharacterized protein</fullName>
    </submittedName>
</protein>
<dbReference type="HOGENOM" id="CLU_1467144_0_0_5"/>
<dbReference type="AlphaFoldDB" id="Q1RI11"/>
<proteinExistence type="predicted"/>
<evidence type="ECO:0000313" key="1">
    <source>
        <dbReference type="EMBL" id="ABE05003.1"/>
    </source>
</evidence>
<gene>
    <name evidence="1" type="ordered locus">RBE_0922</name>
</gene>
<dbReference type="EMBL" id="CP000087">
    <property type="protein sequence ID" value="ABE05003.1"/>
    <property type="molecule type" value="Genomic_DNA"/>
</dbReference>
<sequence length="184" mass="21692">MQSLRSEKDSFPQLENYKSIEDILSKELAEEKRIPSIINNLKELLQADIIEMLKQNQNYKEFKEKVNNIINTDSKKELPLLKQKLRDLEEWCDKNINTDKTHILRNFGKVVKHAILAILNAGNKTTFEREKKKINFYLHAIKNSRQNISITVEKIRNVIKHTPSDSIRFIPNKNHISREQNKSK</sequence>
<reference evidence="1 2" key="1">
    <citation type="journal article" date="2006" name="PLoS Genet.">
        <title>Genome sequence of Rickettsia bellii illuminates the role of amoebae in gene exchanges between intracellular pathogens.</title>
        <authorList>
            <person name="Ogata H."/>
            <person name="La Scola B."/>
            <person name="Audic S."/>
            <person name="Renesto P."/>
            <person name="Blanc G."/>
            <person name="Robert C."/>
            <person name="Fournier P.-E."/>
            <person name="Claverie J.-M."/>
            <person name="Raoult D."/>
        </authorList>
    </citation>
    <scope>NUCLEOTIDE SEQUENCE [LARGE SCALE GENOMIC DNA]</scope>
    <source>
        <strain evidence="1 2">RML369-C</strain>
    </source>
</reference>